<keyword evidence="2" id="KW-0255">Endonuclease</keyword>
<dbReference type="InterPro" id="IPR044925">
    <property type="entry name" value="His-Me_finger_sf"/>
</dbReference>
<keyword evidence="3" id="KW-1185">Reference proteome</keyword>
<dbReference type="InterPro" id="IPR003615">
    <property type="entry name" value="HNH_nuc"/>
</dbReference>
<dbReference type="Pfam" id="PF13392">
    <property type="entry name" value="HNH_3"/>
    <property type="match status" value="1"/>
</dbReference>
<evidence type="ECO:0000313" key="2">
    <source>
        <dbReference type="EMBL" id="QOW01683.1"/>
    </source>
</evidence>
<dbReference type="EMBL" id="CP063452">
    <property type="protein sequence ID" value="QOW01683.1"/>
    <property type="molecule type" value="Genomic_DNA"/>
</dbReference>
<reference evidence="2 3" key="1">
    <citation type="submission" date="2020-10" db="EMBL/GenBank/DDBJ databases">
        <title>Whole genome sequence of oil-degrading bacteria Rhodococcus pyridinivorans strain 5Ap.</title>
        <authorList>
            <person name="Akhremchuk A.E."/>
            <person name="Valentovich L.N."/>
            <person name="Charniauskaya M.I."/>
            <person name="Bukliarevich H.A."/>
            <person name="Titok M.A."/>
        </authorList>
    </citation>
    <scope>NUCLEOTIDE SEQUENCE [LARGE SCALE GENOMIC DNA]</scope>
    <source>
        <strain evidence="2 3">5Ap</strain>
        <plasmid evidence="2 3">pRh5Ap-243</plasmid>
    </source>
</reference>
<feature type="domain" description="HNH nuclease" evidence="1">
    <location>
        <begin position="87"/>
        <end position="133"/>
    </location>
</feature>
<dbReference type="AlphaFoldDB" id="A0A7M2XWF6"/>
<keyword evidence="2" id="KW-0378">Hydrolase</keyword>
<geneLocation type="plasmid" evidence="2 3">
    <name>pRh5Ap-243</name>
</geneLocation>
<evidence type="ECO:0000259" key="1">
    <source>
        <dbReference type="Pfam" id="PF13392"/>
    </source>
</evidence>
<evidence type="ECO:0000313" key="3">
    <source>
        <dbReference type="Proteomes" id="UP000593818"/>
    </source>
</evidence>
<organism evidence="2 3">
    <name type="scientific">Rhodococcus pyridinivorans</name>
    <dbReference type="NCBI Taxonomy" id="103816"/>
    <lineage>
        <taxon>Bacteria</taxon>
        <taxon>Bacillati</taxon>
        <taxon>Actinomycetota</taxon>
        <taxon>Actinomycetes</taxon>
        <taxon>Mycobacteriales</taxon>
        <taxon>Nocardiaceae</taxon>
        <taxon>Rhodococcus</taxon>
    </lineage>
</organism>
<dbReference type="RefSeq" id="WP_193904095.1">
    <property type="nucleotide sequence ID" value="NZ_CP063452.1"/>
</dbReference>
<dbReference type="Proteomes" id="UP000593818">
    <property type="component" value="Plasmid pRh5Ap-243"/>
</dbReference>
<protein>
    <submittedName>
        <fullName evidence="2">HNH endonuclease</fullName>
    </submittedName>
</protein>
<dbReference type="SUPFAM" id="SSF54060">
    <property type="entry name" value="His-Me finger endonucleases"/>
    <property type="match status" value="1"/>
</dbReference>
<dbReference type="GO" id="GO:0004519">
    <property type="term" value="F:endonuclease activity"/>
    <property type="evidence" value="ECO:0007669"/>
    <property type="project" value="UniProtKB-KW"/>
</dbReference>
<name>A0A7M2XWF6_9NOCA</name>
<sequence>MTDDVEPALDIGFPDLDVEFVTEESEERPRRVRVVDNSLRPSKANITAFWSKVVKSPTCWYWVGAISAPDGYGRFNFQRENRQRTMLAHRFAVELVHGPLTPDVVCEHKCNEPLCVRVGPGHLVESTHSENVRYAIALGRLSGHALLDGQGRSRYERSLAIREALRNGYDEDALFHAKTNPGDWQGTLF</sequence>
<keyword evidence="2" id="KW-0614">Plasmid</keyword>
<gene>
    <name evidence="2" type="ORF">INP59_26375</name>
</gene>
<proteinExistence type="predicted"/>
<keyword evidence="2" id="KW-0540">Nuclease</keyword>
<accession>A0A7M2XWF6</accession>